<dbReference type="STRING" id="536979.SAMN04488055_3504"/>
<dbReference type="InterPro" id="IPR013094">
    <property type="entry name" value="AB_hydrolase_3"/>
</dbReference>
<protein>
    <submittedName>
        <fullName evidence="4">Acetyl esterase/lipase</fullName>
    </submittedName>
</protein>
<dbReference type="GO" id="GO:0016787">
    <property type="term" value="F:hydrolase activity"/>
    <property type="evidence" value="ECO:0007669"/>
    <property type="project" value="UniProtKB-KW"/>
</dbReference>
<keyword evidence="2" id="KW-0378">Hydrolase</keyword>
<accession>A0A1N6IZQ8</accession>
<sequence length="307" mass="33906">MVQETIEPSKKVKAVGNWWLKVQEASKEHQSLDDAREFNESWQALTAEPGEVDYVETIAGGVPAMWAIPKKANTEKVLLCFHGGGFFSGSMYTHRKLFAHFAKNIGCRALILNYRRSPEFSHPAQVNDALSAYEWLINEGGINPKDIAFTGDSAGGNLAITTMLLARDRGITLPAASMPFCAYFDMEVSGASMISNLGKDLLFTKEWVIQITQMFLGEKGDPKDIYANPLYADLSGLPPIYIQVGGDELLLDDNIKLIELAKKAGVDASIDIFPRMQHTWHMAVGRAPEANDAIARYVAWIKPKLGL</sequence>
<dbReference type="Pfam" id="PF07859">
    <property type="entry name" value="Abhydrolase_3"/>
    <property type="match status" value="1"/>
</dbReference>
<comment type="similarity">
    <text evidence="1">Belongs to the 'GDXG' lipolytic enzyme family.</text>
</comment>
<dbReference type="SUPFAM" id="SSF53474">
    <property type="entry name" value="alpha/beta-Hydrolases"/>
    <property type="match status" value="1"/>
</dbReference>
<dbReference type="PANTHER" id="PTHR48081:SF8">
    <property type="entry name" value="ALPHA_BETA HYDROLASE FOLD-3 DOMAIN-CONTAINING PROTEIN-RELATED"/>
    <property type="match status" value="1"/>
</dbReference>
<evidence type="ECO:0000313" key="5">
    <source>
        <dbReference type="Proteomes" id="UP000185003"/>
    </source>
</evidence>
<dbReference type="EMBL" id="FSRA01000002">
    <property type="protein sequence ID" value="SIO37598.1"/>
    <property type="molecule type" value="Genomic_DNA"/>
</dbReference>
<proteinExistence type="inferred from homology"/>
<keyword evidence="5" id="KW-1185">Reference proteome</keyword>
<dbReference type="OrthoDB" id="9815425at2"/>
<dbReference type="InterPro" id="IPR002168">
    <property type="entry name" value="Lipase_GDXG_HIS_AS"/>
</dbReference>
<evidence type="ECO:0000256" key="1">
    <source>
        <dbReference type="ARBA" id="ARBA00010515"/>
    </source>
</evidence>
<dbReference type="RefSeq" id="WP_074240739.1">
    <property type="nucleotide sequence ID" value="NZ_FSRA01000002.1"/>
</dbReference>
<organism evidence="4 5">
    <name type="scientific">Chitinophaga niabensis</name>
    <dbReference type="NCBI Taxonomy" id="536979"/>
    <lineage>
        <taxon>Bacteria</taxon>
        <taxon>Pseudomonadati</taxon>
        <taxon>Bacteroidota</taxon>
        <taxon>Chitinophagia</taxon>
        <taxon>Chitinophagales</taxon>
        <taxon>Chitinophagaceae</taxon>
        <taxon>Chitinophaga</taxon>
    </lineage>
</organism>
<feature type="domain" description="Alpha/beta hydrolase fold-3" evidence="3">
    <location>
        <begin position="78"/>
        <end position="282"/>
    </location>
</feature>
<dbReference type="InterPro" id="IPR029058">
    <property type="entry name" value="AB_hydrolase_fold"/>
</dbReference>
<gene>
    <name evidence="4" type="ORF">SAMN04488055_3504</name>
</gene>
<evidence type="ECO:0000256" key="2">
    <source>
        <dbReference type="ARBA" id="ARBA00022801"/>
    </source>
</evidence>
<dbReference type="Proteomes" id="UP000185003">
    <property type="component" value="Unassembled WGS sequence"/>
</dbReference>
<dbReference type="PANTHER" id="PTHR48081">
    <property type="entry name" value="AB HYDROLASE SUPERFAMILY PROTEIN C4A8.06C"/>
    <property type="match status" value="1"/>
</dbReference>
<dbReference type="PROSITE" id="PS01173">
    <property type="entry name" value="LIPASE_GDXG_HIS"/>
    <property type="match status" value="1"/>
</dbReference>
<reference evidence="4 5" key="1">
    <citation type="submission" date="2016-11" db="EMBL/GenBank/DDBJ databases">
        <authorList>
            <person name="Jaros S."/>
            <person name="Januszkiewicz K."/>
            <person name="Wedrychowicz H."/>
        </authorList>
    </citation>
    <scope>NUCLEOTIDE SEQUENCE [LARGE SCALE GENOMIC DNA]</scope>
    <source>
        <strain evidence="4 5">DSM 24787</strain>
    </source>
</reference>
<evidence type="ECO:0000259" key="3">
    <source>
        <dbReference type="Pfam" id="PF07859"/>
    </source>
</evidence>
<name>A0A1N6IZQ8_9BACT</name>
<dbReference type="InterPro" id="IPR050300">
    <property type="entry name" value="GDXG_lipolytic_enzyme"/>
</dbReference>
<evidence type="ECO:0000313" key="4">
    <source>
        <dbReference type="EMBL" id="SIO37598.1"/>
    </source>
</evidence>
<dbReference type="Gene3D" id="3.40.50.1820">
    <property type="entry name" value="alpha/beta hydrolase"/>
    <property type="match status" value="1"/>
</dbReference>
<dbReference type="AlphaFoldDB" id="A0A1N6IZQ8"/>